<dbReference type="SMART" id="SM00450">
    <property type="entry name" value="RHOD"/>
    <property type="match status" value="2"/>
</dbReference>
<dbReference type="InterPro" id="IPR001763">
    <property type="entry name" value="Rhodanese-like_dom"/>
</dbReference>
<keyword evidence="2" id="KW-0677">Repeat</keyword>
<evidence type="ECO:0000313" key="6">
    <source>
        <dbReference type="Proteomes" id="UP000266273"/>
    </source>
</evidence>
<evidence type="ECO:0000256" key="3">
    <source>
        <dbReference type="SAM" id="SignalP"/>
    </source>
</evidence>
<protein>
    <submittedName>
        <fullName evidence="5">Thiosulfate/3-mercaptopyruvate sulfurtransferase</fullName>
    </submittedName>
</protein>
<evidence type="ECO:0000313" key="5">
    <source>
        <dbReference type="EMBL" id="RIA56868.1"/>
    </source>
</evidence>
<feature type="domain" description="Rhodanese" evidence="4">
    <location>
        <begin position="37"/>
        <end position="158"/>
    </location>
</feature>
<evidence type="ECO:0000259" key="4">
    <source>
        <dbReference type="PROSITE" id="PS50206"/>
    </source>
</evidence>
<dbReference type="SUPFAM" id="SSF52821">
    <property type="entry name" value="Rhodanese/Cell cycle control phosphatase"/>
    <property type="match status" value="2"/>
</dbReference>
<name>A0A397Q739_9HYPH</name>
<keyword evidence="3" id="KW-0732">Signal</keyword>
<sequence length="315" mass="33731">MKSLLGIVVGTFVAAMSSAALASQPLVSVDWLKANLDNPEVVVLDIRSAVSGSSKESYARAHIPGAIHSDYVKDGWRVKDKNGIRGMLPGADHLAKLIGGLGIDNDSHVVVVSRGANSLEMGAATRVYWTFKIAGHDKVSILNGGLAAWVAERDEKTKRPVNPLESGVVQREPTTFEVTMRPELLATKEDVQAALEAGTPLIDHRPTHQHLGVTKPGPVARPGTIPGALSVPETWLTINDGGVMRPKAQMTKLYEAAGAPTSGDVINFCNSGHWASLGWFVSSEILGNQNAKLYDGSMIEWSKTDLPMEQKVSLQ</sequence>
<dbReference type="Gene3D" id="3.40.250.10">
    <property type="entry name" value="Rhodanese-like domain"/>
    <property type="match status" value="2"/>
</dbReference>
<dbReference type="PROSITE" id="PS50206">
    <property type="entry name" value="RHODANESE_3"/>
    <property type="match status" value="2"/>
</dbReference>
<keyword evidence="1 5" id="KW-0808">Transferase</keyword>
<dbReference type="EMBL" id="QXDF01000001">
    <property type="protein sequence ID" value="RIA56868.1"/>
    <property type="molecule type" value="Genomic_DNA"/>
</dbReference>
<dbReference type="Proteomes" id="UP000266273">
    <property type="component" value="Unassembled WGS sequence"/>
</dbReference>
<keyword evidence="6" id="KW-1185">Reference proteome</keyword>
<dbReference type="InterPro" id="IPR045078">
    <property type="entry name" value="TST/MPST-like"/>
</dbReference>
<organism evidence="5 6">
    <name type="scientific">Dichotomicrobium thermohalophilum</name>
    <dbReference type="NCBI Taxonomy" id="933063"/>
    <lineage>
        <taxon>Bacteria</taxon>
        <taxon>Pseudomonadati</taxon>
        <taxon>Pseudomonadota</taxon>
        <taxon>Alphaproteobacteria</taxon>
        <taxon>Hyphomicrobiales</taxon>
        <taxon>Hyphomicrobiaceae</taxon>
        <taxon>Dichotomicrobium</taxon>
    </lineage>
</organism>
<proteinExistence type="predicted"/>
<dbReference type="Pfam" id="PF00581">
    <property type="entry name" value="Rhodanese"/>
    <property type="match status" value="2"/>
</dbReference>
<reference evidence="5 6" key="1">
    <citation type="submission" date="2018-08" db="EMBL/GenBank/DDBJ databases">
        <title>Genomic Encyclopedia of Archaeal and Bacterial Type Strains, Phase II (KMG-II): from individual species to whole genera.</title>
        <authorList>
            <person name="Goeker M."/>
        </authorList>
    </citation>
    <scope>NUCLEOTIDE SEQUENCE [LARGE SCALE GENOMIC DNA]</scope>
    <source>
        <strain evidence="5 6">DSM 5002</strain>
    </source>
</reference>
<evidence type="ECO:0000256" key="2">
    <source>
        <dbReference type="ARBA" id="ARBA00022737"/>
    </source>
</evidence>
<accession>A0A397Q739</accession>
<dbReference type="InterPro" id="IPR036873">
    <property type="entry name" value="Rhodanese-like_dom_sf"/>
</dbReference>
<dbReference type="GO" id="GO:0004792">
    <property type="term" value="F:thiosulfate-cyanide sulfurtransferase activity"/>
    <property type="evidence" value="ECO:0007669"/>
    <property type="project" value="TreeGrafter"/>
</dbReference>
<dbReference type="CDD" id="cd01448">
    <property type="entry name" value="TST_Repeat_1"/>
    <property type="match status" value="1"/>
</dbReference>
<dbReference type="OrthoDB" id="9781034at2"/>
<evidence type="ECO:0000256" key="1">
    <source>
        <dbReference type="ARBA" id="ARBA00022679"/>
    </source>
</evidence>
<dbReference type="PANTHER" id="PTHR11364:SF27">
    <property type="entry name" value="SULFURTRANSFERASE"/>
    <property type="match status" value="1"/>
</dbReference>
<comment type="caution">
    <text evidence="5">The sequence shown here is derived from an EMBL/GenBank/DDBJ whole genome shotgun (WGS) entry which is preliminary data.</text>
</comment>
<feature type="domain" description="Rhodanese" evidence="4">
    <location>
        <begin position="223"/>
        <end position="310"/>
    </location>
</feature>
<dbReference type="RefSeq" id="WP_119061622.1">
    <property type="nucleotide sequence ID" value="NZ_QXDF01000001.1"/>
</dbReference>
<feature type="signal peptide" evidence="3">
    <location>
        <begin position="1"/>
        <end position="22"/>
    </location>
</feature>
<dbReference type="AlphaFoldDB" id="A0A397Q739"/>
<keyword evidence="5" id="KW-0670">Pyruvate</keyword>
<gene>
    <name evidence="5" type="ORF">BXY53_1981</name>
</gene>
<feature type="chain" id="PRO_5017381339" evidence="3">
    <location>
        <begin position="23"/>
        <end position="315"/>
    </location>
</feature>
<dbReference type="PANTHER" id="PTHR11364">
    <property type="entry name" value="THIOSULFATE SULFERTANSFERASE"/>
    <property type="match status" value="1"/>
</dbReference>